<accession>A0A336M2H8</accession>
<keyword evidence="1" id="KW-0732">Signal</keyword>
<proteinExistence type="predicted"/>
<reference evidence="2" key="1">
    <citation type="submission" date="2018-07" db="EMBL/GenBank/DDBJ databases">
        <authorList>
            <person name="Quirk P.G."/>
            <person name="Krulwich T.A."/>
        </authorList>
    </citation>
    <scope>NUCLEOTIDE SEQUENCE</scope>
</reference>
<evidence type="ECO:0000313" key="2">
    <source>
        <dbReference type="EMBL" id="SSX24445.1"/>
    </source>
</evidence>
<dbReference type="EMBL" id="UFQT01000448">
    <property type="protein sequence ID" value="SSX24445.1"/>
    <property type="molecule type" value="Genomic_DNA"/>
</dbReference>
<feature type="chain" id="PRO_5016317429" evidence="1">
    <location>
        <begin position="20"/>
        <end position="158"/>
    </location>
</feature>
<protein>
    <submittedName>
        <fullName evidence="2">CSON010802 protein</fullName>
    </submittedName>
</protein>
<name>A0A336M2H8_CULSO</name>
<gene>
    <name evidence="2" type="primary">CSON010802</name>
</gene>
<dbReference type="AlphaFoldDB" id="A0A336M2H8"/>
<feature type="signal peptide" evidence="1">
    <location>
        <begin position="1"/>
        <end position="19"/>
    </location>
</feature>
<sequence length="158" mass="18399">MSIKFAFPIILILIPPSLSYLECHKCEEQRDRNGTLINGNCLETSHNITEMRVVNCLYKCSIFHASNNCAKMEDYCHQLEHRFENSSKITCHMCDYDLCNIALNKTRYKTKKICNYDIYENQTTISYQPNLVSNNMNYKANIGIIERGVVIFRISPKQ</sequence>
<organism evidence="2">
    <name type="scientific">Culicoides sonorensis</name>
    <name type="common">Biting midge</name>
    <dbReference type="NCBI Taxonomy" id="179676"/>
    <lineage>
        <taxon>Eukaryota</taxon>
        <taxon>Metazoa</taxon>
        <taxon>Ecdysozoa</taxon>
        <taxon>Arthropoda</taxon>
        <taxon>Hexapoda</taxon>
        <taxon>Insecta</taxon>
        <taxon>Pterygota</taxon>
        <taxon>Neoptera</taxon>
        <taxon>Endopterygota</taxon>
        <taxon>Diptera</taxon>
        <taxon>Nematocera</taxon>
        <taxon>Chironomoidea</taxon>
        <taxon>Ceratopogonidae</taxon>
        <taxon>Ceratopogoninae</taxon>
        <taxon>Culicoides</taxon>
        <taxon>Monoculicoides</taxon>
    </lineage>
</organism>
<dbReference type="VEuPathDB" id="VectorBase:CSON010802"/>
<evidence type="ECO:0000256" key="1">
    <source>
        <dbReference type="SAM" id="SignalP"/>
    </source>
</evidence>